<protein>
    <submittedName>
        <fullName evidence="5">Transcriptional regulator</fullName>
    </submittedName>
</protein>
<feature type="domain" description="HTH gntR-type" evidence="4">
    <location>
        <begin position="6"/>
        <end position="73"/>
    </location>
</feature>
<dbReference type="InterPro" id="IPR008920">
    <property type="entry name" value="TF_FadR/GntR_C"/>
</dbReference>
<gene>
    <name evidence="5" type="ORF">SCMU_40230</name>
</gene>
<sequence>MTETERGLHLHVLESMGPDLLWGGLRTVSQLRLETIEERYGVSRSVAREVVRVLESMGLVTSRPRVGITLRPRDEWHFLDPRLIRWRLAGPERAEQLRSITDLRRGMEPIAAELAATHASPEQCGALTGAVIGMSVTGREGDLPAYLAHDIEFHRTLLEASGNELFASLADVVAEVLIGRTQHHLMPEHPEPAAIRLHGDVAEAISSRDPARARQSMGDIVSEAAHAVEAVLDHSPAGPA</sequence>
<dbReference type="Gene3D" id="1.20.120.530">
    <property type="entry name" value="GntR ligand-binding domain-like"/>
    <property type="match status" value="1"/>
</dbReference>
<dbReference type="EMBL" id="AP024525">
    <property type="protein sequence ID" value="BCT78181.1"/>
    <property type="molecule type" value="Genomic_DNA"/>
</dbReference>
<dbReference type="PANTHER" id="PTHR43537">
    <property type="entry name" value="TRANSCRIPTIONAL REGULATOR, GNTR FAMILY"/>
    <property type="match status" value="1"/>
</dbReference>
<proteinExistence type="predicted"/>
<dbReference type="RefSeq" id="WP_229230813.1">
    <property type="nucleotide sequence ID" value="NZ_AP024525.1"/>
</dbReference>
<evidence type="ECO:0000313" key="6">
    <source>
        <dbReference type="Proteomes" id="UP001319861"/>
    </source>
</evidence>
<dbReference type="PANTHER" id="PTHR43537:SF44">
    <property type="entry name" value="GNTR FAMILY REGULATORY PROTEIN"/>
    <property type="match status" value="1"/>
</dbReference>
<dbReference type="InterPro" id="IPR011711">
    <property type="entry name" value="GntR_C"/>
</dbReference>
<evidence type="ECO:0000256" key="1">
    <source>
        <dbReference type="ARBA" id="ARBA00023015"/>
    </source>
</evidence>
<organism evidence="5 6">
    <name type="scientific">Sinomonas cyclohexanicum</name>
    <name type="common">Corynebacterium cyclohexanicum</name>
    <dbReference type="NCBI Taxonomy" id="322009"/>
    <lineage>
        <taxon>Bacteria</taxon>
        <taxon>Bacillati</taxon>
        <taxon>Actinomycetota</taxon>
        <taxon>Actinomycetes</taxon>
        <taxon>Micrococcales</taxon>
        <taxon>Micrococcaceae</taxon>
        <taxon>Sinomonas</taxon>
    </lineage>
</organism>
<dbReference type="Gene3D" id="1.10.10.10">
    <property type="entry name" value="Winged helix-like DNA-binding domain superfamily/Winged helix DNA-binding domain"/>
    <property type="match status" value="1"/>
</dbReference>
<reference evidence="5 6" key="1">
    <citation type="journal article" date="2021" name="J. Biosci. Bioeng.">
        <title>Identification and characterization of a chc gene cluster responsible for the aromatization pathway of cyclohexanecarboxylate degradation in Sinomonas cyclohexanicum ATCC 51369.</title>
        <authorList>
            <person name="Yamamoto T."/>
            <person name="Hasegawa Y."/>
            <person name="Lau P.C.K."/>
            <person name="Iwaki H."/>
        </authorList>
    </citation>
    <scope>NUCLEOTIDE SEQUENCE [LARGE SCALE GENOMIC DNA]</scope>
    <source>
        <strain evidence="5 6">ATCC 51369</strain>
    </source>
</reference>
<dbReference type="InterPro" id="IPR036390">
    <property type="entry name" value="WH_DNA-bd_sf"/>
</dbReference>
<keyword evidence="3" id="KW-0804">Transcription</keyword>
<keyword evidence="1" id="KW-0805">Transcription regulation</keyword>
<dbReference type="PROSITE" id="PS50949">
    <property type="entry name" value="HTH_GNTR"/>
    <property type="match status" value="1"/>
</dbReference>
<dbReference type="Pfam" id="PF00392">
    <property type="entry name" value="GntR"/>
    <property type="match status" value="1"/>
</dbReference>
<dbReference type="SUPFAM" id="SSF46785">
    <property type="entry name" value="Winged helix' DNA-binding domain"/>
    <property type="match status" value="1"/>
</dbReference>
<dbReference type="Pfam" id="PF07729">
    <property type="entry name" value="FCD"/>
    <property type="match status" value="1"/>
</dbReference>
<keyword evidence="2" id="KW-0238">DNA-binding</keyword>
<dbReference type="InterPro" id="IPR000524">
    <property type="entry name" value="Tscrpt_reg_HTH_GntR"/>
</dbReference>
<accession>A0ABM7Q196</accession>
<keyword evidence="6" id="KW-1185">Reference proteome</keyword>
<evidence type="ECO:0000256" key="3">
    <source>
        <dbReference type="ARBA" id="ARBA00023163"/>
    </source>
</evidence>
<dbReference type="SUPFAM" id="SSF48008">
    <property type="entry name" value="GntR ligand-binding domain-like"/>
    <property type="match status" value="1"/>
</dbReference>
<dbReference type="Proteomes" id="UP001319861">
    <property type="component" value="Chromosome"/>
</dbReference>
<dbReference type="SMART" id="SM00895">
    <property type="entry name" value="FCD"/>
    <property type="match status" value="1"/>
</dbReference>
<name>A0ABM7Q196_SINCY</name>
<evidence type="ECO:0000259" key="4">
    <source>
        <dbReference type="PROSITE" id="PS50949"/>
    </source>
</evidence>
<dbReference type="InterPro" id="IPR036388">
    <property type="entry name" value="WH-like_DNA-bd_sf"/>
</dbReference>
<evidence type="ECO:0000256" key="2">
    <source>
        <dbReference type="ARBA" id="ARBA00023125"/>
    </source>
</evidence>
<evidence type="ECO:0000313" key="5">
    <source>
        <dbReference type="EMBL" id="BCT78181.1"/>
    </source>
</evidence>